<keyword evidence="3" id="KW-1185">Reference proteome</keyword>
<feature type="compositionally biased region" description="Polar residues" evidence="1">
    <location>
        <begin position="137"/>
        <end position="152"/>
    </location>
</feature>
<evidence type="ECO:0000313" key="3">
    <source>
        <dbReference type="Proteomes" id="UP000499080"/>
    </source>
</evidence>
<reference evidence="2 3" key="1">
    <citation type="journal article" date="2019" name="Sci. Rep.">
        <title>Orb-weaving spider Araneus ventricosus genome elucidates the spidroin gene catalogue.</title>
        <authorList>
            <person name="Kono N."/>
            <person name="Nakamura H."/>
            <person name="Ohtoshi R."/>
            <person name="Moran D.A.P."/>
            <person name="Shinohara A."/>
            <person name="Yoshida Y."/>
            <person name="Fujiwara M."/>
            <person name="Mori M."/>
            <person name="Tomita M."/>
            <person name="Arakawa K."/>
        </authorList>
    </citation>
    <scope>NUCLEOTIDE SEQUENCE [LARGE SCALE GENOMIC DNA]</scope>
</reference>
<proteinExistence type="predicted"/>
<evidence type="ECO:0000256" key="1">
    <source>
        <dbReference type="SAM" id="MobiDB-lite"/>
    </source>
</evidence>
<name>A0A4Y2KN73_ARAVE</name>
<accession>A0A4Y2KN73</accession>
<dbReference type="AlphaFoldDB" id="A0A4Y2KN73"/>
<protein>
    <submittedName>
        <fullName evidence="2">Uncharacterized protein</fullName>
    </submittedName>
</protein>
<sequence length="170" mass="19552">MFVLVFFYEEKKYSVLKLKEAVKNSDLQMMNLHTWDTKKSVETKWRDGVYPANFLQFGGEKQVHLKIYERPLALFQCSKIRCPPEQTSPFYLTPAVSSVMSNSITELKRSDHRIQPALLTSIRGRFRSLSVKVNTVTNSGSSSDLETVSPNKTNKDPIVLESHEFKFSQK</sequence>
<dbReference type="EMBL" id="BGPR01004822">
    <property type="protein sequence ID" value="GBN03708.1"/>
    <property type="molecule type" value="Genomic_DNA"/>
</dbReference>
<dbReference type="Proteomes" id="UP000499080">
    <property type="component" value="Unassembled WGS sequence"/>
</dbReference>
<organism evidence="2 3">
    <name type="scientific">Araneus ventricosus</name>
    <name type="common">Orbweaver spider</name>
    <name type="synonym">Epeira ventricosa</name>
    <dbReference type="NCBI Taxonomy" id="182803"/>
    <lineage>
        <taxon>Eukaryota</taxon>
        <taxon>Metazoa</taxon>
        <taxon>Ecdysozoa</taxon>
        <taxon>Arthropoda</taxon>
        <taxon>Chelicerata</taxon>
        <taxon>Arachnida</taxon>
        <taxon>Araneae</taxon>
        <taxon>Araneomorphae</taxon>
        <taxon>Entelegynae</taxon>
        <taxon>Araneoidea</taxon>
        <taxon>Araneidae</taxon>
        <taxon>Araneus</taxon>
    </lineage>
</organism>
<feature type="region of interest" description="Disordered" evidence="1">
    <location>
        <begin position="137"/>
        <end position="157"/>
    </location>
</feature>
<gene>
    <name evidence="2" type="ORF">AVEN_258838_1</name>
</gene>
<dbReference type="OrthoDB" id="6470401at2759"/>
<evidence type="ECO:0000313" key="2">
    <source>
        <dbReference type="EMBL" id="GBN03708.1"/>
    </source>
</evidence>
<comment type="caution">
    <text evidence="2">The sequence shown here is derived from an EMBL/GenBank/DDBJ whole genome shotgun (WGS) entry which is preliminary data.</text>
</comment>